<comment type="caution">
    <text evidence="5">The sequence shown here is derived from an EMBL/GenBank/DDBJ whole genome shotgun (WGS) entry which is preliminary data.</text>
</comment>
<protein>
    <recommendedName>
        <fullName evidence="4">HTH merR-type domain-containing protein</fullName>
    </recommendedName>
</protein>
<keyword evidence="1" id="KW-0805">Transcription regulation</keyword>
<dbReference type="Gene3D" id="1.10.1660.10">
    <property type="match status" value="1"/>
</dbReference>
<sequence length="126" mass="14909">MRISAICLKTGMTKDTIRFYEKLGLLTRVDRGENGYKDYANTHVEQLNLIKRAKELGFTLEEIKQLASLLFAKKLTTAEMEYFLKTKEKDIDDKIKKLQQFKLEIKGTLQRRCEYRTRLIKLTEKQ</sequence>
<reference evidence="6" key="1">
    <citation type="submission" date="2019-06" db="EMBL/GenBank/DDBJ databases">
        <title>Co-occurence of chitin degradation, pigmentation and bioactivity in marine Pseudoalteromonas.</title>
        <authorList>
            <person name="Sonnenschein E.C."/>
            <person name="Bech P.K."/>
        </authorList>
    </citation>
    <scope>NUCLEOTIDE SEQUENCE [LARGE SCALE GENOMIC DNA]</scope>
    <source>
        <strain evidence="6">S3895</strain>
    </source>
</reference>
<evidence type="ECO:0000256" key="1">
    <source>
        <dbReference type="ARBA" id="ARBA00023015"/>
    </source>
</evidence>
<name>A0ABY2VSJ1_9GAMM</name>
<dbReference type="PROSITE" id="PS50937">
    <property type="entry name" value="HTH_MERR_2"/>
    <property type="match status" value="1"/>
</dbReference>
<dbReference type="PANTHER" id="PTHR30204:SF94">
    <property type="entry name" value="HEAVY METAL-DEPENDENT TRANSCRIPTIONAL REGULATOR HI_0293-RELATED"/>
    <property type="match status" value="1"/>
</dbReference>
<evidence type="ECO:0000256" key="3">
    <source>
        <dbReference type="ARBA" id="ARBA00023163"/>
    </source>
</evidence>
<evidence type="ECO:0000313" key="5">
    <source>
        <dbReference type="EMBL" id="TMO70316.1"/>
    </source>
</evidence>
<evidence type="ECO:0000256" key="2">
    <source>
        <dbReference type="ARBA" id="ARBA00023125"/>
    </source>
</evidence>
<dbReference type="InterPro" id="IPR047057">
    <property type="entry name" value="MerR_fam"/>
</dbReference>
<feature type="domain" description="HTH merR-type" evidence="4">
    <location>
        <begin position="1"/>
        <end position="69"/>
    </location>
</feature>
<dbReference type="PANTHER" id="PTHR30204">
    <property type="entry name" value="REDOX-CYCLING DRUG-SENSING TRANSCRIPTIONAL ACTIVATOR SOXR"/>
    <property type="match status" value="1"/>
</dbReference>
<dbReference type="EMBL" id="PNBW01000139">
    <property type="protein sequence ID" value="TMO70316.1"/>
    <property type="molecule type" value="Genomic_DNA"/>
</dbReference>
<dbReference type="Proteomes" id="UP000307164">
    <property type="component" value="Unassembled WGS sequence"/>
</dbReference>
<keyword evidence="3" id="KW-0804">Transcription</keyword>
<proteinExistence type="predicted"/>
<dbReference type="Pfam" id="PF13411">
    <property type="entry name" value="MerR_1"/>
    <property type="match status" value="1"/>
</dbReference>
<evidence type="ECO:0000313" key="6">
    <source>
        <dbReference type="Proteomes" id="UP000307164"/>
    </source>
</evidence>
<keyword evidence="2" id="KW-0238">DNA-binding</keyword>
<dbReference type="PRINTS" id="PR00040">
    <property type="entry name" value="HTHMERR"/>
</dbReference>
<organism evidence="5 6">
    <name type="scientific">Pseudoalteromonas aurantia</name>
    <dbReference type="NCBI Taxonomy" id="43654"/>
    <lineage>
        <taxon>Bacteria</taxon>
        <taxon>Pseudomonadati</taxon>
        <taxon>Pseudomonadota</taxon>
        <taxon>Gammaproteobacteria</taxon>
        <taxon>Alteromonadales</taxon>
        <taxon>Pseudoalteromonadaceae</taxon>
        <taxon>Pseudoalteromonas</taxon>
    </lineage>
</organism>
<dbReference type="SUPFAM" id="SSF46955">
    <property type="entry name" value="Putative DNA-binding domain"/>
    <property type="match status" value="1"/>
</dbReference>
<keyword evidence="6" id="KW-1185">Reference proteome</keyword>
<dbReference type="SMART" id="SM00422">
    <property type="entry name" value="HTH_MERR"/>
    <property type="match status" value="1"/>
</dbReference>
<evidence type="ECO:0000259" key="4">
    <source>
        <dbReference type="PROSITE" id="PS50937"/>
    </source>
</evidence>
<dbReference type="InterPro" id="IPR000551">
    <property type="entry name" value="MerR-type_HTH_dom"/>
</dbReference>
<gene>
    <name evidence="5" type="ORF">CWC20_19780</name>
</gene>
<dbReference type="RefSeq" id="WP_138675649.1">
    <property type="nucleotide sequence ID" value="NZ_PNBW01000139.1"/>
</dbReference>
<accession>A0ABY2VSJ1</accession>
<dbReference type="InterPro" id="IPR009061">
    <property type="entry name" value="DNA-bd_dom_put_sf"/>
</dbReference>